<dbReference type="PANTHER" id="PTHR43834:SF2">
    <property type="entry name" value="GTPASE DER"/>
    <property type="match status" value="1"/>
</dbReference>
<dbReference type="Proteomes" id="UP000831156">
    <property type="component" value="Chromosome 3"/>
</dbReference>
<dbReference type="InterPro" id="IPR006073">
    <property type="entry name" value="GTP-bd"/>
</dbReference>
<evidence type="ECO:0000259" key="4">
    <source>
        <dbReference type="Pfam" id="PF14714"/>
    </source>
</evidence>
<keyword evidence="1" id="KW-0547">Nucleotide-binding</keyword>
<evidence type="ECO:0000259" key="3">
    <source>
        <dbReference type="Pfam" id="PF01926"/>
    </source>
</evidence>
<reference evidence="5" key="1">
    <citation type="submission" date="2016-09" db="EMBL/GenBank/DDBJ databases">
        <authorList>
            <consortium name="Pathogen Informatics"/>
            <person name="Sun Q."/>
            <person name="Inoue M."/>
        </authorList>
    </citation>
    <scope>NUCLEOTIDE SEQUENCE</scope>
</reference>
<evidence type="ECO:0000256" key="1">
    <source>
        <dbReference type="ARBA" id="ARBA00022741"/>
    </source>
</evidence>
<dbReference type="SUPFAM" id="SSF52540">
    <property type="entry name" value="P-loop containing nucleoside triphosphate hydrolases"/>
    <property type="match status" value="2"/>
</dbReference>
<gene>
    <name evidence="5" type="ORF">PGABG01_0312800</name>
</gene>
<dbReference type="Pfam" id="PF14714">
    <property type="entry name" value="KH_dom-like"/>
    <property type="match status" value="1"/>
</dbReference>
<feature type="domain" description="G" evidence="3">
    <location>
        <begin position="16"/>
        <end position="137"/>
    </location>
</feature>
<evidence type="ECO:0000313" key="6">
    <source>
        <dbReference type="Proteomes" id="UP000831156"/>
    </source>
</evidence>
<dbReference type="NCBIfam" id="TIGR00231">
    <property type="entry name" value="small_GTP"/>
    <property type="match status" value="1"/>
</dbReference>
<dbReference type="EMBL" id="LT969426">
    <property type="protein sequence ID" value="SOV10896.1"/>
    <property type="molecule type" value="Genomic_DNA"/>
</dbReference>
<dbReference type="Pfam" id="PF01926">
    <property type="entry name" value="MMR_HSR1"/>
    <property type="match status" value="2"/>
</dbReference>
<protein>
    <submittedName>
        <fullName evidence="5">GTP-binding protein EngA, putative</fullName>
    </submittedName>
</protein>
<dbReference type="InterPro" id="IPR005225">
    <property type="entry name" value="Small_GTP-bd"/>
</dbReference>
<name>A0ABY1UIW8_9APIC</name>
<dbReference type="PANTHER" id="PTHR43834">
    <property type="entry name" value="GTPASE DER"/>
    <property type="match status" value="1"/>
</dbReference>
<accession>A0ABY1UIW8</accession>
<sequence length="897" mass="107648">MKNVLKKKFVRNFCYKICIAGACNSGKSSLNNDILDRLNVSHKKSVISNVENYCIKNNENVFKLHKKKCSLTDTIGLNERMLNKLEKWKLEDYNMDMENNNILKNYYNLIMDSNLIFICIKHSEIRQSDILSYNIIKDMYKNMDNIYTIVYNNIKDITNTQHNDIIQSYNFLHIYEYFTNIIFYPYDKNENLTNVIKEKIINFYERQNVTSQQNGDTLKDHSEFKKNHINQYNDNTLNNCHINENHLNNVNKEERKKQNGEEVLEEELIFNNNQMYDIIDESVRIFHPSISLETKNYFYKFVNLKKKDKSNMKLFNDYFSEQILNKTPSKIGQVEFNEKKNKILKKINNNINNNNINNNNNNIGDKYQHNNLITMNNVNNTDENTTEYRTKEYSINTNINHINTHPVVDNMFYQYNDNYYEDIKKEQDSFEETYRNEDKNNSDHTNKFREYFFNKIQNNYNFEEKKKKDIQALKNKRIRILKNILNKKEDVNPYDLININEKNYNKDIQENHTNMPLFYGSTSDIINEEDKHEDIMNNKNADIMNNKHVDIVSNKNVNDKDVDDAEHNNIDENIHSDVNHKMDCNVVNNFINDDKENMNIDRYKNKIMMNDENICNKDIKVCVLGEKNCGKTSLIESILKNNIINENDIYELFGTRKYINNDMSFYYKNKKIEILDTCSLNKQHKFKNEDQFFDENHRVYTNIRKSDICIYIKEIKNNNINLNKFDKKMIFYLLKEKKNIIFIVNKIDLILTNFEKKRNEFLQIFSNLFNDIPIIFLNTKNNIHINTLLNKIIHIHKMNNIIISTSLLNIFLMQFLKLFPIPWLKKKKCHFKYIKQISTSPITFLIFTNLYRKVPNNYLTFFKKKLKHEFDLRYINIQFVFKTTCDNKEKVKGPRIK</sequence>
<feature type="domain" description="GTPase Der C-terminal KH-domain-like" evidence="4">
    <location>
        <begin position="803"/>
        <end position="882"/>
    </location>
</feature>
<organism evidence="5 6">
    <name type="scientific">Plasmodium gaboni</name>
    <dbReference type="NCBI Taxonomy" id="647221"/>
    <lineage>
        <taxon>Eukaryota</taxon>
        <taxon>Sar</taxon>
        <taxon>Alveolata</taxon>
        <taxon>Apicomplexa</taxon>
        <taxon>Aconoidasida</taxon>
        <taxon>Haemosporida</taxon>
        <taxon>Plasmodiidae</taxon>
        <taxon>Plasmodium</taxon>
        <taxon>Plasmodium (Laverania)</taxon>
    </lineage>
</organism>
<dbReference type="InterPro" id="IPR015946">
    <property type="entry name" value="KH_dom-like_a/b"/>
</dbReference>
<keyword evidence="2" id="KW-0342">GTP-binding</keyword>
<proteinExistence type="predicted"/>
<keyword evidence="6" id="KW-1185">Reference proteome</keyword>
<dbReference type="Gene3D" id="3.30.300.20">
    <property type="match status" value="1"/>
</dbReference>
<evidence type="ECO:0000256" key="2">
    <source>
        <dbReference type="ARBA" id="ARBA00023134"/>
    </source>
</evidence>
<dbReference type="Gene3D" id="3.40.50.300">
    <property type="entry name" value="P-loop containing nucleotide triphosphate hydrolases"/>
    <property type="match status" value="2"/>
</dbReference>
<dbReference type="InterPro" id="IPR032859">
    <property type="entry name" value="KH_dom-like"/>
</dbReference>
<feature type="domain" description="G" evidence="3">
    <location>
        <begin position="620"/>
        <end position="746"/>
    </location>
</feature>
<evidence type="ECO:0000313" key="5">
    <source>
        <dbReference type="EMBL" id="SOV10896.1"/>
    </source>
</evidence>
<dbReference type="InterPro" id="IPR027417">
    <property type="entry name" value="P-loop_NTPase"/>
</dbReference>